<dbReference type="HOGENOM" id="CLU_1196437_0_0_1"/>
<name>A0A072TID7_MEDTR</name>
<evidence type="ECO:0000313" key="3">
    <source>
        <dbReference type="Proteomes" id="UP000002051"/>
    </source>
</evidence>
<reference evidence="1 3" key="2">
    <citation type="journal article" date="2014" name="BMC Genomics">
        <title>An improved genome release (version Mt4.0) for the model legume Medicago truncatula.</title>
        <authorList>
            <person name="Tang H."/>
            <person name="Krishnakumar V."/>
            <person name="Bidwell S."/>
            <person name="Rosen B."/>
            <person name="Chan A."/>
            <person name="Zhou S."/>
            <person name="Gentzbittel L."/>
            <person name="Childs K.L."/>
            <person name="Yandell M."/>
            <person name="Gundlach H."/>
            <person name="Mayer K.F."/>
            <person name="Schwartz D.C."/>
            <person name="Town C.D."/>
        </authorList>
    </citation>
    <scope>GENOME REANNOTATION</scope>
    <source>
        <strain evidence="1">A17</strain>
        <strain evidence="2 3">cv. Jemalong A17</strain>
    </source>
</reference>
<keyword evidence="3" id="KW-1185">Reference proteome</keyword>
<dbReference type="EnsemblPlants" id="KEH17172">
    <property type="protein sequence ID" value="KEH17172"/>
    <property type="gene ID" value="MTR_0036s0160"/>
</dbReference>
<evidence type="ECO:0000313" key="1">
    <source>
        <dbReference type="EMBL" id="KEH17172.1"/>
    </source>
</evidence>
<dbReference type="AlphaFoldDB" id="A0A072TID7"/>
<protein>
    <submittedName>
        <fullName evidence="1 2">Uncharacterized protein</fullName>
    </submittedName>
</protein>
<dbReference type="PANTHER" id="PTHR33710">
    <property type="entry name" value="BNAC02G09200D PROTEIN"/>
    <property type="match status" value="1"/>
</dbReference>
<dbReference type="PANTHER" id="PTHR33710:SF62">
    <property type="entry name" value="DUF4283 DOMAIN PROTEIN"/>
    <property type="match status" value="1"/>
</dbReference>
<reference evidence="2" key="3">
    <citation type="submission" date="2015-06" db="UniProtKB">
        <authorList>
            <consortium name="EnsemblPlants"/>
        </authorList>
    </citation>
    <scope>IDENTIFICATION</scope>
    <source>
        <strain evidence="2">cv. Jemalong A17</strain>
    </source>
</reference>
<sequence>MALDRSIANVDWSMPFPEAFVEVLCRLHSDHNPLLLRFGGLPLARGPRSFCFKAAWIDQHDYAELVKNSWHFPNITASLNKVKENSITFNHEVFGNIFQEKKHMENCLKGIQNYLEELIPSGIPSLKKNYNKNTTTSSSKKKCFGTKNLLKSGSNLEIKTLLSSMLKLSSEEKEIESIDFNSLVVLGPLIATFFKRRPKTISRISSVATNLTMIDLSMKALTLPLMPMGKFL</sequence>
<evidence type="ECO:0000313" key="2">
    <source>
        <dbReference type="EnsemblPlants" id="KEH17172"/>
    </source>
</evidence>
<accession>A0A072TID7</accession>
<organism evidence="1 3">
    <name type="scientific">Medicago truncatula</name>
    <name type="common">Barrel medic</name>
    <name type="synonym">Medicago tribuloides</name>
    <dbReference type="NCBI Taxonomy" id="3880"/>
    <lineage>
        <taxon>Eukaryota</taxon>
        <taxon>Viridiplantae</taxon>
        <taxon>Streptophyta</taxon>
        <taxon>Embryophyta</taxon>
        <taxon>Tracheophyta</taxon>
        <taxon>Spermatophyta</taxon>
        <taxon>Magnoliopsida</taxon>
        <taxon>eudicotyledons</taxon>
        <taxon>Gunneridae</taxon>
        <taxon>Pentapetalae</taxon>
        <taxon>rosids</taxon>
        <taxon>fabids</taxon>
        <taxon>Fabales</taxon>
        <taxon>Fabaceae</taxon>
        <taxon>Papilionoideae</taxon>
        <taxon>50 kb inversion clade</taxon>
        <taxon>NPAAA clade</taxon>
        <taxon>Hologalegina</taxon>
        <taxon>IRL clade</taxon>
        <taxon>Trifolieae</taxon>
        <taxon>Medicago</taxon>
    </lineage>
</organism>
<gene>
    <name evidence="1" type="ORF">MTR_0036s0160</name>
</gene>
<dbReference type="EMBL" id="KL402761">
    <property type="protein sequence ID" value="KEH17172.1"/>
    <property type="molecule type" value="Genomic_DNA"/>
</dbReference>
<proteinExistence type="predicted"/>
<reference evidence="1 3" key="1">
    <citation type="journal article" date="2011" name="Nature">
        <title>The Medicago genome provides insight into the evolution of rhizobial symbioses.</title>
        <authorList>
            <person name="Young N.D."/>
            <person name="Debelle F."/>
            <person name="Oldroyd G.E."/>
            <person name="Geurts R."/>
            <person name="Cannon S.B."/>
            <person name="Udvardi M.K."/>
            <person name="Benedito V.A."/>
            <person name="Mayer K.F."/>
            <person name="Gouzy J."/>
            <person name="Schoof H."/>
            <person name="Van de Peer Y."/>
            <person name="Proost S."/>
            <person name="Cook D.R."/>
            <person name="Meyers B.C."/>
            <person name="Spannagl M."/>
            <person name="Cheung F."/>
            <person name="De Mita S."/>
            <person name="Krishnakumar V."/>
            <person name="Gundlach H."/>
            <person name="Zhou S."/>
            <person name="Mudge J."/>
            <person name="Bharti A.K."/>
            <person name="Murray J.D."/>
            <person name="Naoumkina M.A."/>
            <person name="Rosen B."/>
            <person name="Silverstein K.A."/>
            <person name="Tang H."/>
            <person name="Rombauts S."/>
            <person name="Zhao P.X."/>
            <person name="Zhou P."/>
            <person name="Barbe V."/>
            <person name="Bardou P."/>
            <person name="Bechner M."/>
            <person name="Bellec A."/>
            <person name="Berger A."/>
            <person name="Berges H."/>
            <person name="Bidwell S."/>
            <person name="Bisseling T."/>
            <person name="Choisne N."/>
            <person name="Couloux A."/>
            <person name="Denny R."/>
            <person name="Deshpande S."/>
            <person name="Dai X."/>
            <person name="Doyle J.J."/>
            <person name="Dudez A.M."/>
            <person name="Farmer A.D."/>
            <person name="Fouteau S."/>
            <person name="Franken C."/>
            <person name="Gibelin C."/>
            <person name="Gish J."/>
            <person name="Goldstein S."/>
            <person name="Gonzalez A.J."/>
            <person name="Green P.J."/>
            <person name="Hallab A."/>
            <person name="Hartog M."/>
            <person name="Hua A."/>
            <person name="Humphray S.J."/>
            <person name="Jeong D.H."/>
            <person name="Jing Y."/>
            <person name="Jocker A."/>
            <person name="Kenton S.M."/>
            <person name="Kim D.J."/>
            <person name="Klee K."/>
            <person name="Lai H."/>
            <person name="Lang C."/>
            <person name="Lin S."/>
            <person name="Macmil S.L."/>
            <person name="Magdelenat G."/>
            <person name="Matthews L."/>
            <person name="McCorrison J."/>
            <person name="Monaghan E.L."/>
            <person name="Mun J.H."/>
            <person name="Najar F.Z."/>
            <person name="Nicholson C."/>
            <person name="Noirot C."/>
            <person name="O'Bleness M."/>
            <person name="Paule C.R."/>
            <person name="Poulain J."/>
            <person name="Prion F."/>
            <person name="Qin B."/>
            <person name="Qu C."/>
            <person name="Retzel E.F."/>
            <person name="Riddle C."/>
            <person name="Sallet E."/>
            <person name="Samain S."/>
            <person name="Samson N."/>
            <person name="Sanders I."/>
            <person name="Saurat O."/>
            <person name="Scarpelli C."/>
            <person name="Schiex T."/>
            <person name="Segurens B."/>
            <person name="Severin A.J."/>
            <person name="Sherrier D.J."/>
            <person name="Shi R."/>
            <person name="Sims S."/>
            <person name="Singer S.R."/>
            <person name="Sinharoy S."/>
            <person name="Sterck L."/>
            <person name="Viollet A."/>
            <person name="Wang B.B."/>
            <person name="Wang K."/>
            <person name="Wang M."/>
            <person name="Wang X."/>
            <person name="Warfsmann J."/>
            <person name="Weissenbach J."/>
            <person name="White D.D."/>
            <person name="White J.D."/>
            <person name="Wiley G.B."/>
            <person name="Wincker P."/>
            <person name="Xing Y."/>
            <person name="Yang L."/>
            <person name="Yao Z."/>
            <person name="Ying F."/>
            <person name="Zhai J."/>
            <person name="Zhou L."/>
            <person name="Zuber A."/>
            <person name="Denarie J."/>
            <person name="Dixon R.A."/>
            <person name="May G.D."/>
            <person name="Schwartz D.C."/>
            <person name="Rogers J."/>
            <person name="Quetier F."/>
            <person name="Town C.D."/>
            <person name="Roe B.A."/>
        </authorList>
    </citation>
    <scope>NUCLEOTIDE SEQUENCE [LARGE SCALE GENOMIC DNA]</scope>
    <source>
        <strain evidence="1">A17</strain>
        <strain evidence="2 3">cv. Jemalong A17</strain>
    </source>
</reference>
<dbReference type="Proteomes" id="UP000002051">
    <property type="component" value="Unassembled WGS sequence"/>
</dbReference>